<dbReference type="HOGENOM" id="CLU_2808201_0_0_10"/>
<dbReference type="Proteomes" id="UP000004892">
    <property type="component" value="Unassembled WGS sequence"/>
</dbReference>
<comment type="caution">
    <text evidence="1">The sequence shown here is derived from an EMBL/GenBank/DDBJ whole genome shotgun (WGS) entry which is preliminary data.</text>
</comment>
<reference evidence="1 2" key="1">
    <citation type="submission" date="2012-01" db="EMBL/GenBank/DDBJ databases">
        <title>The Genome Sequence of Odoribacter laneus YIT 12061.</title>
        <authorList>
            <consortium name="The Broad Institute Genome Sequencing Platform"/>
            <person name="Earl A."/>
            <person name="Ward D."/>
            <person name="Feldgarden M."/>
            <person name="Gevers D."/>
            <person name="Morotomi M."/>
            <person name="Young S.K."/>
            <person name="Zeng Q."/>
            <person name="Gargeya S."/>
            <person name="Fitzgerald M."/>
            <person name="Haas B."/>
            <person name="Abouelleil A."/>
            <person name="Alvarado L."/>
            <person name="Arachchi H.M."/>
            <person name="Berlin A."/>
            <person name="Chapman S.B."/>
            <person name="Gearin G."/>
            <person name="Goldberg J."/>
            <person name="Griggs A."/>
            <person name="Gujja S."/>
            <person name="Hansen M."/>
            <person name="Heiman D."/>
            <person name="Howarth C."/>
            <person name="Larimer J."/>
            <person name="Lui A."/>
            <person name="MacDonald P.J.P."/>
            <person name="McCowen C."/>
            <person name="Montmayeur A."/>
            <person name="Murphy C."/>
            <person name="Neiman D."/>
            <person name="Pearson M."/>
            <person name="Priest M."/>
            <person name="Roberts A."/>
            <person name="Saif S."/>
            <person name="Shea T."/>
            <person name="Sisk P."/>
            <person name="Stolte C."/>
            <person name="Sykes S."/>
            <person name="Wortman J."/>
            <person name="Nusbaum C."/>
            <person name="Birren B."/>
        </authorList>
    </citation>
    <scope>NUCLEOTIDE SEQUENCE [LARGE SCALE GENOMIC DNA]</scope>
    <source>
        <strain evidence="1 2">YIT 12061</strain>
    </source>
</reference>
<sequence length="67" mass="7951">MCIIRNIVNTLLSGWNEEKYWQRRIYCQTHQNLLSKYFLFYLHRVEAKMNASTGLGLGTKNSLMCHI</sequence>
<dbReference type="STRING" id="742817.HMPREF9449_00935"/>
<accession>H1DF99</accession>
<dbReference type="EMBL" id="ADMC01000014">
    <property type="protein sequence ID" value="EHP49417.1"/>
    <property type="molecule type" value="Genomic_DNA"/>
</dbReference>
<organism evidence="1 2">
    <name type="scientific">Odoribacter laneus YIT 12061</name>
    <dbReference type="NCBI Taxonomy" id="742817"/>
    <lineage>
        <taxon>Bacteria</taxon>
        <taxon>Pseudomonadati</taxon>
        <taxon>Bacteroidota</taxon>
        <taxon>Bacteroidia</taxon>
        <taxon>Bacteroidales</taxon>
        <taxon>Odoribacteraceae</taxon>
        <taxon>Odoribacter</taxon>
    </lineage>
</organism>
<evidence type="ECO:0000313" key="2">
    <source>
        <dbReference type="Proteomes" id="UP000004892"/>
    </source>
</evidence>
<proteinExistence type="predicted"/>
<protein>
    <submittedName>
        <fullName evidence="1">Uncharacterized protein</fullName>
    </submittedName>
</protein>
<name>H1DF99_9BACT</name>
<keyword evidence="2" id="KW-1185">Reference proteome</keyword>
<evidence type="ECO:0000313" key="1">
    <source>
        <dbReference type="EMBL" id="EHP49417.1"/>
    </source>
</evidence>
<gene>
    <name evidence="1" type="ORF">HMPREF9449_00935</name>
</gene>
<dbReference type="AlphaFoldDB" id="H1DF99"/>